<accession>A0A2H3T4Q4</accession>
<dbReference type="VEuPathDB" id="FungiDB:FOIG_16596"/>
<gene>
    <name evidence="5" type="ORF">FRV6_04858</name>
</gene>
<dbReference type="OrthoDB" id="10000533at2759"/>
<dbReference type="VEuPathDB" id="FungiDB:FOC4_g10007622"/>
<dbReference type="Pfam" id="PF05368">
    <property type="entry name" value="NmrA"/>
    <property type="match status" value="1"/>
</dbReference>
<sequence>MVKVGIAGAGSALGREVIDILVEGGQHEIVALVRKDPANYPQQPNVNWIQISYEDKSELVKHLRGVDVVLNFIVVNEDAENTVGKFVIDAAVAAGVKRYAPSEWATGQKLRDAIDSLGFYRSKLAIQEYLEEINKDRKVIEYTLFQPGIFLDYLGHPHKRLKYLYSMDSPWLVRENRIVSVKGSEDKPLTFTAARDIGRIVRRAIEYEGEWPRIGGIMGNQVTPRQLKQIVQRVTGKPTELQLTDPADLEAGVLAVDLPVMAHPAMTDEMRTVYHVPLWVGMLRSTALGAWTVSDEWNKIFPDYKFVAVEDYIKEVWGKQK</sequence>
<feature type="domain" description="NmrA-like" evidence="4">
    <location>
        <begin position="4"/>
        <end position="258"/>
    </location>
</feature>
<dbReference type="InterPro" id="IPR008030">
    <property type="entry name" value="NmrA-like"/>
</dbReference>
<reference evidence="6" key="1">
    <citation type="submission" date="2016-09" db="EMBL/GenBank/DDBJ databases">
        <authorList>
            <person name="Guldener U."/>
        </authorList>
    </citation>
    <scope>NUCLEOTIDE SEQUENCE [LARGE SCALE GENOMIC DNA]</scope>
    <source>
        <strain evidence="6">V64-1</strain>
    </source>
</reference>
<dbReference type="AlphaFoldDB" id="A0A2H3T4Q4"/>
<organism evidence="5 6">
    <name type="scientific">Fusarium oxysporum</name>
    <name type="common">Fusarium vascular wilt</name>
    <dbReference type="NCBI Taxonomy" id="5507"/>
    <lineage>
        <taxon>Eukaryota</taxon>
        <taxon>Fungi</taxon>
        <taxon>Dikarya</taxon>
        <taxon>Ascomycota</taxon>
        <taxon>Pezizomycotina</taxon>
        <taxon>Sordariomycetes</taxon>
        <taxon>Hypocreomycetidae</taxon>
        <taxon>Hypocreales</taxon>
        <taxon>Nectriaceae</taxon>
        <taxon>Fusarium</taxon>
        <taxon>Fusarium oxysporum species complex</taxon>
    </lineage>
</organism>
<dbReference type="SUPFAM" id="SSF51735">
    <property type="entry name" value="NAD(P)-binding Rossmann-fold domains"/>
    <property type="match status" value="1"/>
</dbReference>
<dbReference type="Proteomes" id="UP000219369">
    <property type="component" value="Unassembled WGS sequence"/>
</dbReference>
<evidence type="ECO:0000313" key="5">
    <source>
        <dbReference type="EMBL" id="SCO80645.1"/>
    </source>
</evidence>
<protein>
    <submittedName>
        <fullName evidence="5">Related to 2`-hydroxyisoflavone reductase</fullName>
    </submittedName>
</protein>
<evidence type="ECO:0000256" key="1">
    <source>
        <dbReference type="ARBA" id="ARBA00005725"/>
    </source>
</evidence>
<dbReference type="VEuPathDB" id="FungiDB:FOMG_00135"/>
<dbReference type="VEuPathDB" id="FungiDB:FOZG_00128"/>
<comment type="similarity">
    <text evidence="1">Belongs to the NmrA-type oxidoreductase family. Isoflavone reductase subfamily.</text>
</comment>
<proteinExistence type="inferred from homology"/>
<evidence type="ECO:0000256" key="3">
    <source>
        <dbReference type="ARBA" id="ARBA00023002"/>
    </source>
</evidence>
<keyword evidence="3" id="KW-0560">Oxidoreductase</keyword>
<dbReference type="Gene3D" id="3.40.50.720">
    <property type="entry name" value="NAD(P)-binding Rossmann-like Domain"/>
    <property type="match status" value="1"/>
</dbReference>
<evidence type="ECO:0000259" key="4">
    <source>
        <dbReference type="Pfam" id="PF05368"/>
    </source>
</evidence>
<dbReference type="VEuPathDB" id="FungiDB:FOC1_g10013455"/>
<evidence type="ECO:0000313" key="6">
    <source>
        <dbReference type="Proteomes" id="UP000219369"/>
    </source>
</evidence>
<evidence type="ECO:0000256" key="2">
    <source>
        <dbReference type="ARBA" id="ARBA00022857"/>
    </source>
</evidence>
<dbReference type="EMBL" id="FMJY01000002">
    <property type="protein sequence ID" value="SCO80645.1"/>
    <property type="molecule type" value="Genomic_DNA"/>
</dbReference>
<dbReference type="InterPro" id="IPR036291">
    <property type="entry name" value="NAD(P)-bd_dom_sf"/>
</dbReference>
<dbReference type="InterPro" id="IPR051609">
    <property type="entry name" value="NmrA/Isoflavone_reductase-like"/>
</dbReference>
<keyword evidence="2" id="KW-0521">NADP</keyword>
<dbReference type="PANTHER" id="PTHR47706:SF4">
    <property type="entry name" value="NMRA-LIKE DOMAIN-CONTAINING PROTEIN"/>
    <property type="match status" value="1"/>
</dbReference>
<dbReference type="GO" id="GO:0016491">
    <property type="term" value="F:oxidoreductase activity"/>
    <property type="evidence" value="ECO:0007669"/>
    <property type="project" value="UniProtKB-KW"/>
</dbReference>
<dbReference type="VEuPathDB" id="FungiDB:FOXG_10927"/>
<dbReference type="PANTHER" id="PTHR47706">
    <property type="entry name" value="NMRA-LIKE FAMILY PROTEIN"/>
    <property type="match status" value="1"/>
</dbReference>
<dbReference type="VEuPathDB" id="FungiDB:HZS61_000070"/>
<name>A0A2H3T4Q4_FUSOX</name>